<feature type="transmembrane region" description="Helical" evidence="1">
    <location>
        <begin position="285"/>
        <end position="308"/>
    </location>
</feature>
<evidence type="ECO:0000256" key="1">
    <source>
        <dbReference type="SAM" id="Phobius"/>
    </source>
</evidence>
<dbReference type="InterPro" id="IPR032675">
    <property type="entry name" value="LRR_dom_sf"/>
</dbReference>
<sequence>MPRRVSPARAPGIAQIRVHERIVRLRTDKFSPAMMILTWTVFLSLHFVCFLYFATASWCYWKLPKTRLDAWLSMLYIGLGTEYYHVIALLHALIAVVHAAYIIWMIGWSCWRNDVVFAVYNVFKLPSHLDGVGDELPVIPTLKNGIFWVYRAAFTRDGFLGVDGPNFDFVLLCREILETALQTQQAYRMSLLLPRKSINRGYVALLVLNCWSTALVHSVFHDHATRRRLLALVCDCILDLVSSVGITVVLVAMYVGDFDFDTYGFPFLKWYEDVWRVHAMSEFQMILVSSWGDLVMRFVFAMSMLGNLNNMKKLVRARPTKPRKTGTKGRHPATVVAPFHASLVGMKKNMPNFERVDAASLHYWVSKATEIGFFVWGLMVLILHLHAESMSELPQCTMQVKPWYSSLPSCSLLELNCYESGFGGTTGEVTAQWSMFDPTTVVRVVVRHCCELEIPGILTEFSHLKELKIYNSTIMAWDSSAAITQSSHPLLTTLFLIRVNMTDGELPMGLQAFDFPQSLEDIEFCVTNLRSLPDDLDLKWPQYASIYLEASEFDEVPSALVRLAPYDLSMCMNRISTIPKELFESESVAFLGFGGTLVSELPLDVTGLASSLYEINLSDTNISFFWSWIDPLAMIPADTPLITAGNTPYCSDIQRIFADEEDEFSFPLANSGTSVLINASMSNWPNLKNAVSCKVEVSTYYPLDFEDEYSNLN</sequence>
<keyword evidence="1" id="KW-0472">Membrane</keyword>
<accession>A0ABD3F2B6</accession>
<keyword evidence="3" id="KW-1185">Reference proteome</keyword>
<name>A0ABD3F2B6_9STRA</name>
<evidence type="ECO:0000313" key="3">
    <source>
        <dbReference type="Proteomes" id="UP001632037"/>
    </source>
</evidence>
<dbReference type="SUPFAM" id="SSF52058">
    <property type="entry name" value="L domain-like"/>
    <property type="match status" value="1"/>
</dbReference>
<feature type="transmembrane region" description="Helical" evidence="1">
    <location>
        <begin position="229"/>
        <end position="255"/>
    </location>
</feature>
<keyword evidence="1" id="KW-1133">Transmembrane helix</keyword>
<dbReference type="EMBL" id="JBIMZQ010000040">
    <property type="protein sequence ID" value="KAL3660556.1"/>
    <property type="molecule type" value="Genomic_DNA"/>
</dbReference>
<dbReference type="Proteomes" id="UP001632037">
    <property type="component" value="Unassembled WGS sequence"/>
</dbReference>
<organism evidence="2 3">
    <name type="scientific">Phytophthora oleae</name>
    <dbReference type="NCBI Taxonomy" id="2107226"/>
    <lineage>
        <taxon>Eukaryota</taxon>
        <taxon>Sar</taxon>
        <taxon>Stramenopiles</taxon>
        <taxon>Oomycota</taxon>
        <taxon>Peronosporomycetes</taxon>
        <taxon>Peronosporales</taxon>
        <taxon>Peronosporaceae</taxon>
        <taxon>Phytophthora</taxon>
    </lineage>
</organism>
<protein>
    <recommendedName>
        <fullName evidence="4">Leucine-rich repeat domain, L domain-like</fullName>
    </recommendedName>
</protein>
<comment type="caution">
    <text evidence="2">The sequence shown here is derived from an EMBL/GenBank/DDBJ whole genome shotgun (WGS) entry which is preliminary data.</text>
</comment>
<feature type="transmembrane region" description="Helical" evidence="1">
    <location>
        <begin position="36"/>
        <end position="63"/>
    </location>
</feature>
<feature type="transmembrane region" description="Helical" evidence="1">
    <location>
        <begin position="83"/>
        <end position="104"/>
    </location>
</feature>
<keyword evidence="1" id="KW-0812">Transmembrane</keyword>
<evidence type="ECO:0008006" key="4">
    <source>
        <dbReference type="Google" id="ProtNLM"/>
    </source>
</evidence>
<dbReference type="Gene3D" id="3.80.10.10">
    <property type="entry name" value="Ribonuclease Inhibitor"/>
    <property type="match status" value="1"/>
</dbReference>
<proteinExistence type="predicted"/>
<gene>
    <name evidence="2" type="ORF">V7S43_014311</name>
</gene>
<reference evidence="2 3" key="1">
    <citation type="submission" date="2024-09" db="EMBL/GenBank/DDBJ databases">
        <title>Genome sequencing and assembly of Phytophthora oleae, isolate VK10A, causative agent of rot of olive drupes.</title>
        <authorList>
            <person name="Conti Taguali S."/>
            <person name="Riolo M."/>
            <person name="La Spada F."/>
            <person name="Cacciola S.O."/>
            <person name="Dionisio G."/>
        </authorList>
    </citation>
    <scope>NUCLEOTIDE SEQUENCE [LARGE SCALE GENOMIC DNA]</scope>
    <source>
        <strain evidence="2 3">VK10A</strain>
    </source>
</reference>
<evidence type="ECO:0000313" key="2">
    <source>
        <dbReference type="EMBL" id="KAL3660556.1"/>
    </source>
</evidence>
<dbReference type="AlphaFoldDB" id="A0ABD3F2B6"/>
<feature type="transmembrane region" description="Helical" evidence="1">
    <location>
        <begin position="371"/>
        <end position="387"/>
    </location>
</feature>